<gene>
    <name evidence="3" type="ORF">SAMN05661093_11097</name>
</gene>
<feature type="compositionally biased region" description="Pro residues" evidence="2">
    <location>
        <begin position="1"/>
        <end position="22"/>
    </location>
</feature>
<reference evidence="3 4" key="1">
    <citation type="submission" date="2017-04" db="EMBL/GenBank/DDBJ databases">
        <authorList>
            <person name="Afonso C.L."/>
            <person name="Miller P.J."/>
            <person name="Scott M.A."/>
            <person name="Spackman E."/>
            <person name="Goraichik I."/>
            <person name="Dimitrov K.M."/>
            <person name="Suarez D.L."/>
            <person name="Swayne D.E."/>
        </authorList>
    </citation>
    <scope>NUCLEOTIDE SEQUENCE [LARGE SCALE GENOMIC DNA]</scope>
    <source>
        <strain evidence="3 4">DSM 43828</strain>
    </source>
</reference>
<feature type="region of interest" description="Disordered" evidence="2">
    <location>
        <begin position="1"/>
        <end position="38"/>
    </location>
</feature>
<dbReference type="GO" id="GO:0004497">
    <property type="term" value="F:monooxygenase activity"/>
    <property type="evidence" value="ECO:0007669"/>
    <property type="project" value="InterPro"/>
</dbReference>
<name>A0A1W2FZY7_KIBAR</name>
<dbReference type="PRINTS" id="PR00359">
    <property type="entry name" value="BP450"/>
</dbReference>
<dbReference type="EMBL" id="FWXV01000026">
    <property type="protein sequence ID" value="SMD27490.1"/>
    <property type="molecule type" value="Genomic_DNA"/>
</dbReference>
<dbReference type="GO" id="GO:0016705">
    <property type="term" value="F:oxidoreductase activity, acting on paired donors, with incorporation or reduction of molecular oxygen"/>
    <property type="evidence" value="ECO:0007669"/>
    <property type="project" value="InterPro"/>
</dbReference>
<comment type="similarity">
    <text evidence="1">Belongs to the cytochrome P450 family.</text>
</comment>
<accession>A0A1W2FZY7</accession>
<dbReference type="InterPro" id="IPR002397">
    <property type="entry name" value="Cyt_P450_B"/>
</dbReference>
<dbReference type="GO" id="GO:0005506">
    <property type="term" value="F:iron ion binding"/>
    <property type="evidence" value="ECO:0007669"/>
    <property type="project" value="InterPro"/>
</dbReference>
<dbReference type="GO" id="GO:0020037">
    <property type="term" value="F:heme binding"/>
    <property type="evidence" value="ECO:0007669"/>
    <property type="project" value="InterPro"/>
</dbReference>
<dbReference type="RefSeq" id="WP_084435011.1">
    <property type="nucleotide sequence ID" value="NZ_FWXV01000026.1"/>
</dbReference>
<sequence>MTTPHPAPDTPGPSTASPPPQCPAHQHATPLYGPRLQNNPAQLYRDMRRQHGRIAPVLLEGDVPAWLVLGYRELHEVTSNPQLYARDSRRWNAWDRIPPDSPLIPIVGFQPTAMFAEGEEHQRRAGAISDVLAAVDQFELRNHCERIADKLIDTFAGSGEADLVNQYARPIPLLALAWMLGLPESEASDLMRDMYITLDSREGAVEAHQRIFIGLRRLLDRRREDPAPDVPSRLLAHPEKLTDDEIVPDLSIVLFAGQQPTADWIGNTLRLMLTDNRFAVTLSGGRGSVGQALNEVLWADTPTQNFAARWAARDTHLGGQRIQTGDLLVLSYAAANTDPQVRPGSFAGTGGNHAHMSFSHGEHGCPYPARELAEIIAHAAVEVLLDRLPDVKLAVAANALVWRPSVWMRGLTALPVKFTPAHVTGA</sequence>
<evidence type="ECO:0000313" key="4">
    <source>
        <dbReference type="Proteomes" id="UP000192674"/>
    </source>
</evidence>
<dbReference type="CDD" id="cd20623">
    <property type="entry name" value="CYP_unk"/>
    <property type="match status" value="1"/>
</dbReference>
<evidence type="ECO:0000313" key="3">
    <source>
        <dbReference type="EMBL" id="SMD27490.1"/>
    </source>
</evidence>
<evidence type="ECO:0000256" key="1">
    <source>
        <dbReference type="ARBA" id="ARBA00010617"/>
    </source>
</evidence>
<keyword evidence="4" id="KW-1185">Reference proteome</keyword>
<organism evidence="3 4">
    <name type="scientific">Kibdelosporangium aridum</name>
    <dbReference type="NCBI Taxonomy" id="2030"/>
    <lineage>
        <taxon>Bacteria</taxon>
        <taxon>Bacillati</taxon>
        <taxon>Actinomycetota</taxon>
        <taxon>Actinomycetes</taxon>
        <taxon>Pseudonocardiales</taxon>
        <taxon>Pseudonocardiaceae</taxon>
        <taxon>Kibdelosporangium</taxon>
    </lineage>
</organism>
<dbReference type="PANTHER" id="PTHR46696:SF1">
    <property type="entry name" value="CYTOCHROME P450 YJIB-RELATED"/>
    <property type="match status" value="1"/>
</dbReference>
<protein>
    <submittedName>
        <fullName evidence="3">Cytochrome P450</fullName>
    </submittedName>
</protein>
<proteinExistence type="inferred from homology"/>
<dbReference type="SUPFAM" id="SSF48264">
    <property type="entry name" value="Cytochrome P450"/>
    <property type="match status" value="1"/>
</dbReference>
<dbReference type="AlphaFoldDB" id="A0A1W2FZY7"/>
<dbReference type="Proteomes" id="UP000192674">
    <property type="component" value="Unassembled WGS sequence"/>
</dbReference>
<dbReference type="Gene3D" id="1.10.630.10">
    <property type="entry name" value="Cytochrome P450"/>
    <property type="match status" value="1"/>
</dbReference>
<evidence type="ECO:0000256" key="2">
    <source>
        <dbReference type="SAM" id="MobiDB-lite"/>
    </source>
</evidence>
<dbReference type="InterPro" id="IPR036396">
    <property type="entry name" value="Cyt_P450_sf"/>
</dbReference>
<dbReference type="PANTHER" id="PTHR46696">
    <property type="entry name" value="P450, PUTATIVE (EUROFUNG)-RELATED"/>
    <property type="match status" value="1"/>
</dbReference>